<accession>A0A0F5PVW4</accession>
<keyword evidence="1" id="KW-0732">Signal</keyword>
<dbReference type="Proteomes" id="UP000182258">
    <property type="component" value="Unassembled WGS sequence"/>
</dbReference>
<dbReference type="PATRIC" id="fig|728005.3.peg.1522"/>
<dbReference type="EMBL" id="LAPV01000147">
    <property type="protein sequence ID" value="KKC31974.1"/>
    <property type="molecule type" value="Genomic_DNA"/>
</dbReference>
<name>A0A0F5PVW4_9HYPH</name>
<dbReference type="STRING" id="728005.SAMN04488059_11076"/>
<sequence>MNILRIILAGLASLSIDAAVAQETTAQALAVDGSCDRLVIAGEDLSAECGTALVQILEGGVVDVFVSTGGQGLFGLDDPERMVIFRGQSTEAGGAWIDHPVQFVLLGTRASDTLDTRDVSGTCSYENPADGAALIACDATDKAGEKYSLSYRTDGLPPLAF</sequence>
<dbReference type="Proteomes" id="UP000033519">
    <property type="component" value="Unassembled WGS sequence"/>
</dbReference>
<dbReference type="OrthoDB" id="8017628at2"/>
<gene>
    <name evidence="3" type="ORF">SAMN04488059_11076</name>
    <name evidence="2" type="ORF">WH91_16560</name>
</gene>
<protein>
    <submittedName>
        <fullName evidence="3">Uncharacterized protein</fullName>
    </submittedName>
</protein>
<dbReference type="AlphaFoldDB" id="A0A0F5PVW4"/>
<reference evidence="3 5" key="2">
    <citation type="submission" date="2016-10" db="EMBL/GenBank/DDBJ databases">
        <authorList>
            <person name="de Groot N.N."/>
        </authorList>
    </citation>
    <scope>NUCLEOTIDE SEQUENCE [LARGE SCALE GENOMIC DNA]</scope>
    <source>
        <strain evidence="3 5">CGMCC 1.10210</strain>
    </source>
</reference>
<organism evidence="3 5">
    <name type="scientific">Devosia psychrophila</name>
    <dbReference type="NCBI Taxonomy" id="728005"/>
    <lineage>
        <taxon>Bacteria</taxon>
        <taxon>Pseudomonadati</taxon>
        <taxon>Pseudomonadota</taxon>
        <taxon>Alphaproteobacteria</taxon>
        <taxon>Hyphomicrobiales</taxon>
        <taxon>Devosiaceae</taxon>
        <taxon>Devosia</taxon>
    </lineage>
</organism>
<evidence type="ECO:0000313" key="3">
    <source>
        <dbReference type="EMBL" id="SFC74598.1"/>
    </source>
</evidence>
<keyword evidence="4" id="KW-1185">Reference proteome</keyword>
<dbReference type="RefSeq" id="WP_046172094.1">
    <property type="nucleotide sequence ID" value="NZ_FOMB01000010.1"/>
</dbReference>
<feature type="signal peptide" evidence="1">
    <location>
        <begin position="1"/>
        <end position="21"/>
    </location>
</feature>
<feature type="chain" id="PRO_5010418707" evidence="1">
    <location>
        <begin position="22"/>
        <end position="161"/>
    </location>
</feature>
<dbReference type="EMBL" id="FOMB01000010">
    <property type="protein sequence ID" value="SFC74598.1"/>
    <property type="molecule type" value="Genomic_DNA"/>
</dbReference>
<proteinExistence type="predicted"/>
<evidence type="ECO:0000256" key="1">
    <source>
        <dbReference type="SAM" id="SignalP"/>
    </source>
</evidence>
<evidence type="ECO:0000313" key="4">
    <source>
        <dbReference type="Proteomes" id="UP000033519"/>
    </source>
</evidence>
<evidence type="ECO:0000313" key="2">
    <source>
        <dbReference type="EMBL" id="KKC31974.1"/>
    </source>
</evidence>
<reference evidence="2 4" key="1">
    <citation type="submission" date="2015-03" db="EMBL/GenBank/DDBJ databases">
        <authorList>
            <person name="Lepp D."/>
            <person name="Hassan Y.I."/>
            <person name="Li X.-Z."/>
            <person name="Zhou T."/>
        </authorList>
    </citation>
    <scope>NUCLEOTIDE SEQUENCE [LARGE SCALE GENOMIC DNA]</scope>
    <source>
        <strain evidence="2 4">Cr7-05</strain>
    </source>
</reference>
<evidence type="ECO:0000313" key="5">
    <source>
        <dbReference type="Proteomes" id="UP000182258"/>
    </source>
</evidence>